<dbReference type="InterPro" id="IPR001763">
    <property type="entry name" value="Rhodanese-like_dom"/>
</dbReference>
<reference evidence="4 5" key="1">
    <citation type="submission" date="2016-10" db="EMBL/GenBank/DDBJ databases">
        <authorList>
            <person name="de Groot N.N."/>
        </authorList>
    </citation>
    <scope>NUCLEOTIDE SEQUENCE [LARGE SCALE GENOMIC DNA]</scope>
    <source>
        <strain evidence="4 5">PYCC 4715</strain>
    </source>
</reference>
<evidence type="ECO:0000256" key="1">
    <source>
        <dbReference type="ARBA" id="ARBA00022679"/>
    </source>
</evidence>
<dbReference type="SUPFAM" id="SSF52821">
    <property type="entry name" value="Rhodanese/Cell cycle control phosphatase"/>
    <property type="match status" value="2"/>
</dbReference>
<dbReference type="Pfam" id="PF00581">
    <property type="entry name" value="Rhodanese"/>
    <property type="match status" value="1"/>
</dbReference>
<dbReference type="GO" id="GO:0004792">
    <property type="term" value="F:thiosulfate-cyanide sulfurtransferase activity"/>
    <property type="evidence" value="ECO:0007669"/>
    <property type="project" value="TreeGrafter"/>
</dbReference>
<evidence type="ECO:0000259" key="3">
    <source>
        <dbReference type="PROSITE" id="PS50206"/>
    </source>
</evidence>
<evidence type="ECO:0000256" key="2">
    <source>
        <dbReference type="ARBA" id="ARBA00022737"/>
    </source>
</evidence>
<dbReference type="SMART" id="SM00450">
    <property type="entry name" value="RHOD"/>
    <property type="match status" value="2"/>
</dbReference>
<dbReference type="EMBL" id="LT635766">
    <property type="protein sequence ID" value="SGZ54060.1"/>
    <property type="molecule type" value="Genomic_DNA"/>
</dbReference>
<sequence>MHFPKVRIVSPVTASKLLASPARVVPIDSTWYMPNSPIAARYQFNRDDRIPGSVFFDLDAVCCPVSKYPHMLPPHRLFDSSVGTLGINKSDSVLVYDRQGIFSGPRAAWTFALFGHDNVFLLDNYAEFKKDNEVEVGVSSFLPTPTEYEGIDNEHFLVNYRKQVIEFDELVDLVENEGLKEDYVLFDARSTDRFSGKAPEPRPGLSSGHVPGALSLPFSEVLDAQGHYKSKEELLELFKTKFGLDFSVPFDKKGVIVMCGTGVTAVILRLAIEKVADVPIQVYDGSWTEWAQRAPNLIQKDA</sequence>
<accession>A0A1L0DBZ4</accession>
<dbReference type="PANTHER" id="PTHR11364:SF27">
    <property type="entry name" value="SULFURTRANSFERASE"/>
    <property type="match status" value="1"/>
</dbReference>
<feature type="domain" description="Rhodanese" evidence="3">
    <location>
        <begin position="179"/>
        <end position="299"/>
    </location>
</feature>
<keyword evidence="1" id="KW-0808">Transferase</keyword>
<dbReference type="CDD" id="cd01449">
    <property type="entry name" value="TST_Repeat_2"/>
    <property type="match status" value="1"/>
</dbReference>
<evidence type="ECO:0000313" key="5">
    <source>
        <dbReference type="Proteomes" id="UP000182259"/>
    </source>
</evidence>
<dbReference type="AlphaFoldDB" id="A0A1L0DBZ4"/>
<dbReference type="PANTHER" id="PTHR11364">
    <property type="entry name" value="THIOSULFATE SULFERTANSFERASE"/>
    <property type="match status" value="1"/>
</dbReference>
<name>A0A1L0DBZ4_9ASCO</name>
<dbReference type="PROSITE" id="PS50206">
    <property type="entry name" value="RHODANESE_3"/>
    <property type="match status" value="2"/>
</dbReference>
<evidence type="ECO:0000313" key="4">
    <source>
        <dbReference type="EMBL" id="SGZ54060.1"/>
    </source>
</evidence>
<feature type="domain" description="Rhodanese" evidence="3">
    <location>
        <begin position="49"/>
        <end position="137"/>
    </location>
</feature>
<proteinExistence type="predicted"/>
<dbReference type="Gene3D" id="3.40.250.10">
    <property type="entry name" value="Rhodanese-like domain"/>
    <property type="match status" value="2"/>
</dbReference>
<dbReference type="InterPro" id="IPR036873">
    <property type="entry name" value="Rhodanese-like_dom_sf"/>
</dbReference>
<dbReference type="GO" id="GO:0005739">
    <property type="term" value="C:mitochondrion"/>
    <property type="evidence" value="ECO:0007669"/>
    <property type="project" value="TreeGrafter"/>
</dbReference>
<dbReference type="CDD" id="cd01448">
    <property type="entry name" value="TST_Repeat_1"/>
    <property type="match status" value="1"/>
</dbReference>
<keyword evidence="2" id="KW-0677">Repeat</keyword>
<dbReference type="Proteomes" id="UP000182259">
    <property type="component" value="Chromosome III"/>
</dbReference>
<gene>
    <name evidence="4" type="ORF">SAMEA4029009_CIC11G00000002572</name>
</gene>
<organism evidence="4 5">
    <name type="scientific">Sungouiella intermedia</name>
    <dbReference type="NCBI Taxonomy" id="45354"/>
    <lineage>
        <taxon>Eukaryota</taxon>
        <taxon>Fungi</taxon>
        <taxon>Dikarya</taxon>
        <taxon>Ascomycota</taxon>
        <taxon>Saccharomycotina</taxon>
        <taxon>Pichiomycetes</taxon>
        <taxon>Metschnikowiaceae</taxon>
        <taxon>Sungouiella</taxon>
    </lineage>
</organism>
<protein>
    <submittedName>
        <fullName evidence="4">CIC11C00000002572</fullName>
    </submittedName>
</protein>
<dbReference type="InterPro" id="IPR045078">
    <property type="entry name" value="TST/MPST-like"/>
</dbReference>